<gene>
    <name evidence="2" type="ORF">EHUX00137_LOCUS38332</name>
</gene>
<dbReference type="PANTHER" id="PTHR10182:SF3">
    <property type="entry name" value="PROTEIN MO25"/>
    <property type="match status" value="1"/>
</dbReference>
<evidence type="ECO:0000256" key="1">
    <source>
        <dbReference type="ARBA" id="ARBA00011012"/>
    </source>
</evidence>
<dbReference type="PANTHER" id="PTHR10182">
    <property type="entry name" value="CALCIUM-BINDING PROTEIN 39-RELATED"/>
    <property type="match status" value="1"/>
</dbReference>
<sequence>MAARPPVQTPPPEQEMLTVSWLSKRPEVLDRLLRGGENPRVALNYGAMFRECCRHEALVAQLLSPPHCRQTYVLFGFIESPFFDVASDAFASLRELLTKHRAVAARFLEAQYDDFFAQYHLLLRSENYVTKRQSLKLLSDLLLDRSNFATMTRYITSTDHLKTIMNLLRDGSATIQMEAFHVFKIYVANPNKGAAVHDLLLRNKERLQAFLAAFQNDRADEQFAEEKRFVMDEIARLEPR</sequence>
<dbReference type="EMBL" id="HBIR01049066">
    <property type="protein sequence ID" value="CAE0584075.1"/>
    <property type="molecule type" value="Transcribed_RNA"/>
</dbReference>
<dbReference type="AlphaFoldDB" id="A0A6T0F941"/>
<dbReference type="GO" id="GO:0043539">
    <property type="term" value="F:protein serine/threonine kinase activator activity"/>
    <property type="evidence" value="ECO:0007669"/>
    <property type="project" value="TreeGrafter"/>
</dbReference>
<protein>
    <recommendedName>
        <fullName evidence="3">Calcium binding protein 39</fullName>
    </recommendedName>
</protein>
<comment type="similarity">
    <text evidence="1">Belongs to the Mo25 family.</text>
</comment>
<dbReference type="InterPro" id="IPR013878">
    <property type="entry name" value="Mo25"/>
</dbReference>
<proteinExistence type="inferred from homology"/>
<evidence type="ECO:0000313" key="2">
    <source>
        <dbReference type="EMBL" id="CAE0584075.1"/>
    </source>
</evidence>
<dbReference type="GO" id="GO:0035556">
    <property type="term" value="P:intracellular signal transduction"/>
    <property type="evidence" value="ECO:0007669"/>
    <property type="project" value="TreeGrafter"/>
</dbReference>
<dbReference type="InterPro" id="IPR016024">
    <property type="entry name" value="ARM-type_fold"/>
</dbReference>
<dbReference type="Gene3D" id="1.25.10.10">
    <property type="entry name" value="Leucine-rich Repeat Variant"/>
    <property type="match status" value="1"/>
</dbReference>
<evidence type="ECO:0008006" key="3">
    <source>
        <dbReference type="Google" id="ProtNLM"/>
    </source>
</evidence>
<organism evidence="2">
    <name type="scientific">Emiliania huxleyi</name>
    <name type="common">Coccolithophore</name>
    <name type="synonym">Pontosphaera huxleyi</name>
    <dbReference type="NCBI Taxonomy" id="2903"/>
    <lineage>
        <taxon>Eukaryota</taxon>
        <taxon>Haptista</taxon>
        <taxon>Haptophyta</taxon>
        <taxon>Prymnesiophyceae</taxon>
        <taxon>Isochrysidales</taxon>
        <taxon>Noelaerhabdaceae</taxon>
        <taxon>Emiliania</taxon>
    </lineage>
</organism>
<dbReference type="Pfam" id="PF08569">
    <property type="entry name" value="Mo25"/>
    <property type="match status" value="1"/>
</dbReference>
<dbReference type="SUPFAM" id="SSF48371">
    <property type="entry name" value="ARM repeat"/>
    <property type="match status" value="1"/>
</dbReference>
<dbReference type="InterPro" id="IPR011989">
    <property type="entry name" value="ARM-like"/>
</dbReference>
<reference evidence="2" key="1">
    <citation type="submission" date="2021-01" db="EMBL/GenBank/DDBJ databases">
        <authorList>
            <person name="Corre E."/>
            <person name="Pelletier E."/>
            <person name="Niang G."/>
            <person name="Scheremetjew M."/>
            <person name="Finn R."/>
            <person name="Kale V."/>
            <person name="Holt S."/>
            <person name="Cochrane G."/>
            <person name="Meng A."/>
            <person name="Brown T."/>
            <person name="Cohen L."/>
        </authorList>
    </citation>
    <scope>NUCLEOTIDE SEQUENCE</scope>
    <source>
        <strain evidence="2">379</strain>
    </source>
</reference>
<name>A0A6T0F941_EMIHU</name>
<accession>A0A6T0F941</accession>